<evidence type="ECO:0000313" key="2">
    <source>
        <dbReference type="EMBL" id="TCZ76788.1"/>
    </source>
</evidence>
<gene>
    <name evidence="2" type="ORF">E0485_12440</name>
</gene>
<keyword evidence="1" id="KW-0175">Coiled coil</keyword>
<feature type="coiled-coil region" evidence="1">
    <location>
        <begin position="457"/>
        <end position="484"/>
    </location>
</feature>
<keyword evidence="3" id="KW-1185">Reference proteome</keyword>
<evidence type="ECO:0000313" key="3">
    <source>
        <dbReference type="Proteomes" id="UP000295418"/>
    </source>
</evidence>
<name>A0A4R4EFC1_9BACL</name>
<dbReference type="EMBL" id="SKFG01000011">
    <property type="protein sequence ID" value="TCZ76788.1"/>
    <property type="molecule type" value="Genomic_DNA"/>
</dbReference>
<organism evidence="2 3">
    <name type="scientific">Paenibacillus albiflavus</name>
    <dbReference type="NCBI Taxonomy" id="2545760"/>
    <lineage>
        <taxon>Bacteria</taxon>
        <taxon>Bacillati</taxon>
        <taxon>Bacillota</taxon>
        <taxon>Bacilli</taxon>
        <taxon>Bacillales</taxon>
        <taxon>Paenibacillaceae</taxon>
        <taxon>Paenibacillus</taxon>
    </lineage>
</organism>
<accession>A0A4R4EFC1</accession>
<reference evidence="2 3" key="1">
    <citation type="submission" date="2019-03" db="EMBL/GenBank/DDBJ databases">
        <authorList>
            <person name="Kim M.K.M."/>
        </authorList>
    </citation>
    <scope>NUCLEOTIDE SEQUENCE [LARGE SCALE GENOMIC DNA]</scope>
    <source>
        <strain evidence="2 3">18JY21-1</strain>
    </source>
</reference>
<protein>
    <recommendedName>
        <fullName evidence="4">Transcription initiation factor TFIID</fullName>
    </recommendedName>
</protein>
<dbReference type="RefSeq" id="WP_132418376.1">
    <property type="nucleotide sequence ID" value="NZ_SKFG01000011.1"/>
</dbReference>
<dbReference type="Proteomes" id="UP000295418">
    <property type="component" value="Unassembled WGS sequence"/>
</dbReference>
<dbReference type="OrthoDB" id="1871252at2"/>
<evidence type="ECO:0000256" key="1">
    <source>
        <dbReference type="SAM" id="Coils"/>
    </source>
</evidence>
<proteinExistence type="predicted"/>
<dbReference type="AlphaFoldDB" id="A0A4R4EFC1"/>
<sequence length="779" mass="90458">MKGRMLEFVRQFAAEQEKRSHEGDEQRNIHNPLVFLFVGDKSLEALRCIHELVDANWNNASGILYFHIGATESSSAANTYYYQMAGSCEDRKVLRTSLHQHLYQDEQKLTQLNHLIRQMSYRISELGGQYDSFQRLNIAVVTHVTDPCNVVLPEITLLMKSILSESFKFIQVDLYGLVQEKHEGEQFALPISYGISFLKELDHYQAKDYKFRAMLQVTEDQIKFPVEHPPSPLFDLVYLLSDKNEAGIVPENSMMVNYEMICRLNLLKNGRIIEGIDHRYETYNNTQFKQNIGSASGGDSVYASAGFAKLKRPSSAIAATVVQQFFGKVIKQMKEHGDIQKREMAQLLMLDPPSIERKVHALVPDIGRLEEMNSLMYRMLSVDDLQHDTLRQAEEALYGKTCQDFFSSYFKEPAGIALTVMNPYAELEQTIDDNVIQHARYGLYCAHMWTMDDSVMMNELRTMIKDTARDLEQARDELADAYQETVGGQVFPRMPLFKKGNTKRFIRHFFNKIYGTQYSVLQLEVKLKLLEAYERALEKLHGMYNGQIGQLDEIGKCLKEVSRQRISEASDHLGRNIPEYYETVVDQIAKDLEQKYGPQFYFEDRFMGNIAEQLDGQSDRLLERLLDVCKREVFPSPRLQLSFEDELLARANVAVSFDHREVLSKEMLFRDLYVTLEQDSMVHMDVYNYTHKHRHEEKYFLGDSHSEFIQYAFAVDSGNRRYKLGCVHENKSSGLEKLNLMGGFHITDMMFYRNGLKYYEKYQDNGYKFHPEEESIKKV</sequence>
<comment type="caution">
    <text evidence="2">The sequence shown here is derived from an EMBL/GenBank/DDBJ whole genome shotgun (WGS) entry which is preliminary data.</text>
</comment>
<evidence type="ECO:0008006" key="4">
    <source>
        <dbReference type="Google" id="ProtNLM"/>
    </source>
</evidence>